<accession>A0A4Q7M143</accession>
<dbReference type="OrthoDB" id="5187023at2"/>
<dbReference type="SUPFAM" id="SSF103196">
    <property type="entry name" value="Roadblock/LC7 domain"/>
    <property type="match status" value="1"/>
</dbReference>
<evidence type="ECO:0000259" key="1">
    <source>
        <dbReference type="SMART" id="SM00960"/>
    </source>
</evidence>
<protein>
    <recommendedName>
        <fullName evidence="1">Roadblock/LAMTOR2 domain-containing protein</fullName>
    </recommendedName>
</protein>
<dbReference type="RefSeq" id="WP_130414263.1">
    <property type="nucleotide sequence ID" value="NZ_SGWX01000001.1"/>
</dbReference>
<dbReference type="SMART" id="SM00960">
    <property type="entry name" value="Robl_LC7"/>
    <property type="match status" value="1"/>
</dbReference>
<sequence length="148" mass="15462">MSASARETRSFPWLLDNTVRSVAGARLGLLVSSDGLLMAVSKELDRTTADQLAAVVSGIAGLARGAVRTLGGTTVNQAVVEHDAGSLVLMTISDGSILAFEADPVTDIGSLGYEMAVLAQSAEAYLTPQLISQMRRSLPVDGETRADR</sequence>
<proteinExistence type="predicted"/>
<organism evidence="2 3">
    <name type="scientific">Xylanimonas ulmi</name>
    <dbReference type="NCBI Taxonomy" id="228973"/>
    <lineage>
        <taxon>Bacteria</taxon>
        <taxon>Bacillati</taxon>
        <taxon>Actinomycetota</taxon>
        <taxon>Actinomycetes</taxon>
        <taxon>Micrococcales</taxon>
        <taxon>Promicromonosporaceae</taxon>
        <taxon>Xylanimonas</taxon>
    </lineage>
</organism>
<dbReference type="AlphaFoldDB" id="A0A4Q7M143"/>
<dbReference type="InterPro" id="IPR004942">
    <property type="entry name" value="Roadblock/LAMTOR2_dom"/>
</dbReference>
<dbReference type="EMBL" id="SGWX01000001">
    <property type="protein sequence ID" value="RZS61515.1"/>
    <property type="molecule type" value="Genomic_DNA"/>
</dbReference>
<comment type="caution">
    <text evidence="2">The sequence shown here is derived from an EMBL/GenBank/DDBJ whole genome shotgun (WGS) entry which is preliminary data.</text>
</comment>
<reference evidence="2 3" key="1">
    <citation type="submission" date="2019-02" db="EMBL/GenBank/DDBJ databases">
        <title>Sequencing the genomes of 1000 actinobacteria strains.</title>
        <authorList>
            <person name="Klenk H.-P."/>
        </authorList>
    </citation>
    <scope>NUCLEOTIDE SEQUENCE [LARGE SCALE GENOMIC DNA]</scope>
    <source>
        <strain evidence="2 3">DSM 16932</strain>
    </source>
</reference>
<dbReference type="PANTHER" id="PTHR36222:SF1">
    <property type="entry name" value="SERINE PROTEASE INHIBITOR RV3364C"/>
    <property type="match status" value="1"/>
</dbReference>
<dbReference type="Proteomes" id="UP000293852">
    <property type="component" value="Unassembled WGS sequence"/>
</dbReference>
<evidence type="ECO:0000313" key="2">
    <source>
        <dbReference type="EMBL" id="RZS61515.1"/>
    </source>
</evidence>
<dbReference type="Pfam" id="PF03259">
    <property type="entry name" value="Robl_LC7"/>
    <property type="match status" value="1"/>
</dbReference>
<dbReference type="PANTHER" id="PTHR36222">
    <property type="entry name" value="SERINE PROTEASE INHIBITOR RV3364C"/>
    <property type="match status" value="1"/>
</dbReference>
<evidence type="ECO:0000313" key="3">
    <source>
        <dbReference type="Proteomes" id="UP000293852"/>
    </source>
</evidence>
<keyword evidence="3" id="KW-1185">Reference proteome</keyword>
<feature type="domain" description="Roadblock/LAMTOR2" evidence="1">
    <location>
        <begin position="12"/>
        <end position="100"/>
    </location>
</feature>
<name>A0A4Q7M143_9MICO</name>
<gene>
    <name evidence="2" type="ORF">EV386_1819</name>
</gene>
<dbReference type="InterPro" id="IPR053141">
    <property type="entry name" value="Mycobact_SerProt_Inhib_Rv3364c"/>
</dbReference>
<dbReference type="Gene3D" id="3.30.450.30">
    <property type="entry name" value="Dynein light chain 2a, cytoplasmic"/>
    <property type="match status" value="1"/>
</dbReference>